<dbReference type="AlphaFoldDB" id="A0A067R526"/>
<keyword evidence="2" id="KW-1185">Reference proteome</keyword>
<evidence type="ECO:0000313" key="2">
    <source>
        <dbReference type="Proteomes" id="UP000027135"/>
    </source>
</evidence>
<dbReference type="EMBL" id="KK852691">
    <property type="protein sequence ID" value="KDR18364.1"/>
    <property type="molecule type" value="Genomic_DNA"/>
</dbReference>
<protein>
    <submittedName>
        <fullName evidence="1">Uncharacterized protein</fullName>
    </submittedName>
</protein>
<dbReference type="Proteomes" id="UP000027135">
    <property type="component" value="Unassembled WGS sequence"/>
</dbReference>
<gene>
    <name evidence="1" type="ORF">L798_07488</name>
</gene>
<accession>A0A067R526</accession>
<dbReference type="InParanoid" id="A0A067R526"/>
<reference evidence="1 2" key="1">
    <citation type="journal article" date="2014" name="Nat. Commun.">
        <title>Molecular traces of alternative social organization in a termite genome.</title>
        <authorList>
            <person name="Terrapon N."/>
            <person name="Li C."/>
            <person name="Robertson H.M."/>
            <person name="Ji L."/>
            <person name="Meng X."/>
            <person name="Booth W."/>
            <person name="Chen Z."/>
            <person name="Childers C.P."/>
            <person name="Glastad K.M."/>
            <person name="Gokhale K."/>
            <person name="Gowin J."/>
            <person name="Gronenberg W."/>
            <person name="Hermansen R.A."/>
            <person name="Hu H."/>
            <person name="Hunt B.G."/>
            <person name="Huylmans A.K."/>
            <person name="Khalil S.M."/>
            <person name="Mitchell R.D."/>
            <person name="Munoz-Torres M.C."/>
            <person name="Mustard J.A."/>
            <person name="Pan H."/>
            <person name="Reese J.T."/>
            <person name="Scharf M.E."/>
            <person name="Sun F."/>
            <person name="Vogel H."/>
            <person name="Xiao J."/>
            <person name="Yang W."/>
            <person name="Yang Z."/>
            <person name="Yang Z."/>
            <person name="Zhou J."/>
            <person name="Zhu J."/>
            <person name="Brent C.S."/>
            <person name="Elsik C.G."/>
            <person name="Goodisman M.A."/>
            <person name="Liberles D.A."/>
            <person name="Roe R.M."/>
            <person name="Vargo E.L."/>
            <person name="Vilcinskas A."/>
            <person name="Wang J."/>
            <person name="Bornberg-Bauer E."/>
            <person name="Korb J."/>
            <person name="Zhang G."/>
            <person name="Liebig J."/>
        </authorList>
    </citation>
    <scope>NUCLEOTIDE SEQUENCE [LARGE SCALE GENOMIC DNA]</scope>
    <source>
        <tissue evidence="1">Whole organism</tissue>
    </source>
</reference>
<proteinExistence type="predicted"/>
<evidence type="ECO:0000313" key="1">
    <source>
        <dbReference type="EMBL" id="KDR18364.1"/>
    </source>
</evidence>
<organism evidence="1 2">
    <name type="scientific">Zootermopsis nevadensis</name>
    <name type="common">Dampwood termite</name>
    <dbReference type="NCBI Taxonomy" id="136037"/>
    <lineage>
        <taxon>Eukaryota</taxon>
        <taxon>Metazoa</taxon>
        <taxon>Ecdysozoa</taxon>
        <taxon>Arthropoda</taxon>
        <taxon>Hexapoda</taxon>
        <taxon>Insecta</taxon>
        <taxon>Pterygota</taxon>
        <taxon>Neoptera</taxon>
        <taxon>Polyneoptera</taxon>
        <taxon>Dictyoptera</taxon>
        <taxon>Blattodea</taxon>
        <taxon>Blattoidea</taxon>
        <taxon>Termitoidae</taxon>
        <taxon>Termopsidae</taxon>
        <taxon>Zootermopsis</taxon>
    </lineage>
</organism>
<name>A0A067R526_ZOONE</name>
<sequence length="119" mass="12989">MGAKSTTQTSSNFLRFLACCHGYREVLASLCLARRANARVQQARDEVGMSLPIAHGCATREGDNTVFSPGPHPASAVLFFSVLHILHDANIKPVISNTQDEFWPSVNNRIDGVFAFGTR</sequence>